<keyword evidence="1" id="KW-1133">Transmembrane helix</keyword>
<dbReference type="Proteomes" id="UP000238707">
    <property type="component" value="Unassembled WGS sequence"/>
</dbReference>
<gene>
    <name evidence="2" type="ORF">BTO10_03730</name>
</gene>
<comment type="caution">
    <text evidence="2">The sequence shown here is derived from an EMBL/GenBank/DDBJ whole genome shotgun (WGS) entry which is preliminary data.</text>
</comment>
<evidence type="ECO:0000313" key="3">
    <source>
        <dbReference type="Proteomes" id="UP000238707"/>
    </source>
</evidence>
<accession>A0A2S7VP31</accession>
<proteinExistence type="predicted"/>
<organism evidence="2 3">
    <name type="scientific">Vibrio chagasii</name>
    <dbReference type="NCBI Taxonomy" id="170679"/>
    <lineage>
        <taxon>Bacteria</taxon>
        <taxon>Pseudomonadati</taxon>
        <taxon>Pseudomonadota</taxon>
        <taxon>Gammaproteobacteria</taxon>
        <taxon>Vibrionales</taxon>
        <taxon>Vibrionaceae</taxon>
        <taxon>Vibrio</taxon>
    </lineage>
</organism>
<dbReference type="RefSeq" id="WP_105023610.1">
    <property type="nucleotide sequence ID" value="NZ_MSCI01000001.1"/>
</dbReference>
<dbReference type="AlphaFoldDB" id="A0A2S7VP31"/>
<protein>
    <submittedName>
        <fullName evidence="2">Uncharacterized protein</fullName>
    </submittedName>
</protein>
<evidence type="ECO:0000256" key="1">
    <source>
        <dbReference type="SAM" id="Phobius"/>
    </source>
</evidence>
<keyword evidence="1" id="KW-0472">Membrane</keyword>
<dbReference type="EMBL" id="MSCI01000001">
    <property type="protein sequence ID" value="PQJ63914.1"/>
    <property type="molecule type" value="Genomic_DNA"/>
</dbReference>
<keyword evidence="1" id="KW-0812">Transmembrane</keyword>
<evidence type="ECO:0000313" key="2">
    <source>
        <dbReference type="EMBL" id="PQJ63914.1"/>
    </source>
</evidence>
<reference evidence="2 3" key="1">
    <citation type="submission" date="2016-12" db="EMBL/GenBank/DDBJ databases">
        <title>Diversity of luminous bacteria.</title>
        <authorList>
            <person name="Yoshizawa S."/>
            <person name="Kogure K."/>
        </authorList>
    </citation>
    <scope>NUCLEOTIDE SEQUENCE [LARGE SCALE GENOMIC DNA]</scope>
    <source>
        <strain evidence="2 3">LC2-408</strain>
    </source>
</reference>
<keyword evidence="3" id="KW-1185">Reference proteome</keyword>
<feature type="transmembrane region" description="Helical" evidence="1">
    <location>
        <begin position="43"/>
        <end position="61"/>
    </location>
</feature>
<feature type="transmembrane region" description="Helical" evidence="1">
    <location>
        <begin position="12"/>
        <end position="31"/>
    </location>
</feature>
<sequence length="253" mass="29423">MKKRIKISNFIVYILSMLTYMTLGICLGIIFKADINLIEQVGNIGSFLGGLATCLAVIIAWKAKNEWFGERNFDYKIELFNNMIELYLCGIKYFEFLKPAYSYQDKTTDELCKSWEIQAIKNLQDFDEKAKKTLMTACKVQVHNSKNGFSSQKYVNEIVQQAITFLTLTSPIYSERTESSIKDAFKTVQRIDDGHEEFKKNMIETINNLSLHLFNEEVKLSDFGLDTNYRNINQFIDNLNKDSVLYKYTNFKN</sequence>
<name>A0A2S7VP31_9VIBR</name>